<reference evidence="2 3" key="1">
    <citation type="submission" date="2024-10" db="EMBL/GenBank/DDBJ databases">
        <title>The Natural Products Discovery Center: Release of the First 8490 Sequenced Strains for Exploring Actinobacteria Biosynthetic Diversity.</title>
        <authorList>
            <person name="Kalkreuter E."/>
            <person name="Kautsar S.A."/>
            <person name="Yang D."/>
            <person name="Bader C.D."/>
            <person name="Teijaro C.N."/>
            <person name="Fluegel L."/>
            <person name="Davis C.M."/>
            <person name="Simpson J.R."/>
            <person name="Lauterbach L."/>
            <person name="Steele A.D."/>
            <person name="Gui C."/>
            <person name="Meng S."/>
            <person name="Li G."/>
            <person name="Viehrig K."/>
            <person name="Ye F."/>
            <person name="Su P."/>
            <person name="Kiefer A.F."/>
            <person name="Nichols A."/>
            <person name="Cepeda A.J."/>
            <person name="Yan W."/>
            <person name="Fan B."/>
            <person name="Jiang Y."/>
            <person name="Adhikari A."/>
            <person name="Zheng C.-J."/>
            <person name="Schuster L."/>
            <person name="Cowan T.M."/>
            <person name="Smanski M.J."/>
            <person name="Chevrette M.G."/>
            <person name="De Carvalho L.P.S."/>
            <person name="Shen B."/>
        </authorList>
    </citation>
    <scope>NUCLEOTIDE SEQUENCE [LARGE SCALE GENOMIC DNA]</scope>
    <source>
        <strain evidence="2 3">NPDC053399</strain>
    </source>
</reference>
<dbReference type="RefSeq" id="WP_399652365.1">
    <property type="nucleotide sequence ID" value="NZ_JBITYG010000007.1"/>
</dbReference>
<dbReference type="Proteomes" id="UP001614394">
    <property type="component" value="Unassembled WGS sequence"/>
</dbReference>
<dbReference type="InterPro" id="IPR021224">
    <property type="entry name" value="DUF2690"/>
</dbReference>
<dbReference type="Pfam" id="PF10901">
    <property type="entry name" value="DUF2690"/>
    <property type="match status" value="1"/>
</dbReference>
<comment type="caution">
    <text evidence="2">The sequence shown here is derived from an EMBL/GenBank/DDBJ whole genome shotgun (WGS) entry which is preliminary data.</text>
</comment>
<feature type="signal peptide" evidence="1">
    <location>
        <begin position="1"/>
        <end position="31"/>
    </location>
</feature>
<protein>
    <submittedName>
        <fullName evidence="2">DUF2690 domain-containing protein</fullName>
    </submittedName>
</protein>
<keyword evidence="3" id="KW-1185">Reference proteome</keyword>
<keyword evidence="1" id="KW-0732">Signal</keyword>
<evidence type="ECO:0000313" key="2">
    <source>
        <dbReference type="EMBL" id="MFI9103385.1"/>
    </source>
</evidence>
<evidence type="ECO:0000256" key="1">
    <source>
        <dbReference type="SAM" id="SignalP"/>
    </source>
</evidence>
<name>A0ABW8CAB6_9ACTN</name>
<evidence type="ECO:0000313" key="3">
    <source>
        <dbReference type="Proteomes" id="UP001614394"/>
    </source>
</evidence>
<sequence>MSVFKRRIAAGIGAIALIGGGLLTLAPVADAASSAPVVCNTSSAVSKKTAHNGNMIIELRYNAATRCAWGRISRSQLGNQVWVDRSSNGGATWTGPMGMTYLRSGTGTYTPAFNDAGYVMRACGYNGKVICTGWY</sequence>
<proteinExistence type="predicted"/>
<gene>
    <name evidence="2" type="ORF">ACIGXA_22965</name>
</gene>
<feature type="chain" id="PRO_5045499122" evidence="1">
    <location>
        <begin position="32"/>
        <end position="135"/>
    </location>
</feature>
<organism evidence="2 3">
    <name type="scientific">Streptomyces fildesensis</name>
    <dbReference type="NCBI Taxonomy" id="375757"/>
    <lineage>
        <taxon>Bacteria</taxon>
        <taxon>Bacillati</taxon>
        <taxon>Actinomycetota</taxon>
        <taxon>Actinomycetes</taxon>
        <taxon>Kitasatosporales</taxon>
        <taxon>Streptomycetaceae</taxon>
        <taxon>Streptomyces</taxon>
    </lineage>
</organism>
<dbReference type="EMBL" id="JBITYG010000007">
    <property type="protein sequence ID" value="MFI9103385.1"/>
    <property type="molecule type" value="Genomic_DNA"/>
</dbReference>
<accession>A0ABW8CAB6</accession>